<keyword evidence="1" id="KW-1185">Reference proteome</keyword>
<reference evidence="2" key="1">
    <citation type="submission" date="2022-11" db="UniProtKB">
        <authorList>
            <consortium name="WormBaseParasite"/>
        </authorList>
    </citation>
    <scope>IDENTIFICATION</scope>
</reference>
<evidence type="ECO:0000313" key="2">
    <source>
        <dbReference type="WBParaSite" id="PSAMB.scaffold11959size3036.g34521.t1"/>
    </source>
</evidence>
<dbReference type="WBParaSite" id="PSAMB.scaffold11959size3036.g34521.t1">
    <property type="protein sequence ID" value="PSAMB.scaffold11959size3036.g34521.t1"/>
    <property type="gene ID" value="PSAMB.scaffold11959size3036.g34521"/>
</dbReference>
<evidence type="ECO:0000313" key="1">
    <source>
        <dbReference type="Proteomes" id="UP000887566"/>
    </source>
</evidence>
<name>A0A914US39_9BILA</name>
<proteinExistence type="predicted"/>
<sequence length="136" mass="14249">MVGTTHGGGGASTVVVSSMSVVRGPFGAIGSNGRSMMMMTGGRRQLDCNAMMMGVDGNTQQARQKDELTPSQPTTTAVWPQQLHSAALSLHRSSVRPNWSMSGCALVALVPSGDGAVYNGRRFVNRRLSVTLSPVA</sequence>
<dbReference type="AlphaFoldDB" id="A0A914US39"/>
<accession>A0A914US39</accession>
<dbReference type="Proteomes" id="UP000887566">
    <property type="component" value="Unplaced"/>
</dbReference>
<organism evidence="1 2">
    <name type="scientific">Plectus sambesii</name>
    <dbReference type="NCBI Taxonomy" id="2011161"/>
    <lineage>
        <taxon>Eukaryota</taxon>
        <taxon>Metazoa</taxon>
        <taxon>Ecdysozoa</taxon>
        <taxon>Nematoda</taxon>
        <taxon>Chromadorea</taxon>
        <taxon>Plectida</taxon>
        <taxon>Plectina</taxon>
        <taxon>Plectoidea</taxon>
        <taxon>Plectidae</taxon>
        <taxon>Plectus</taxon>
    </lineage>
</organism>
<protein>
    <submittedName>
        <fullName evidence="2">Uncharacterized protein</fullName>
    </submittedName>
</protein>